<organism evidence="13 14">
    <name type="scientific">Miscanthus lutarioriparius</name>
    <dbReference type="NCBI Taxonomy" id="422564"/>
    <lineage>
        <taxon>Eukaryota</taxon>
        <taxon>Viridiplantae</taxon>
        <taxon>Streptophyta</taxon>
        <taxon>Embryophyta</taxon>
        <taxon>Tracheophyta</taxon>
        <taxon>Spermatophyta</taxon>
        <taxon>Magnoliopsida</taxon>
        <taxon>Liliopsida</taxon>
        <taxon>Poales</taxon>
        <taxon>Poaceae</taxon>
        <taxon>PACMAD clade</taxon>
        <taxon>Panicoideae</taxon>
        <taxon>Andropogonodae</taxon>
        <taxon>Andropogoneae</taxon>
        <taxon>Saccharinae</taxon>
        <taxon>Miscanthus</taxon>
    </lineage>
</organism>
<keyword evidence="7" id="KW-0249">Electron transport</keyword>
<dbReference type="PROSITE" id="PS51257">
    <property type="entry name" value="PROKAR_LIPOPROTEIN"/>
    <property type="match status" value="1"/>
</dbReference>
<gene>
    <name evidence="13" type="ORF">NCGR_LOCUS56936</name>
</gene>
<evidence type="ECO:0000259" key="12">
    <source>
        <dbReference type="PROSITE" id="PS50939"/>
    </source>
</evidence>
<dbReference type="OrthoDB" id="19261at2759"/>
<evidence type="ECO:0000256" key="5">
    <source>
        <dbReference type="ARBA" id="ARBA00022692"/>
    </source>
</evidence>
<feature type="transmembrane region" description="Helical" evidence="11">
    <location>
        <begin position="177"/>
        <end position="196"/>
    </location>
</feature>
<evidence type="ECO:0000313" key="14">
    <source>
        <dbReference type="Proteomes" id="UP000604825"/>
    </source>
</evidence>
<evidence type="ECO:0000256" key="2">
    <source>
        <dbReference type="ARBA" id="ARBA00004141"/>
    </source>
</evidence>
<evidence type="ECO:0000256" key="7">
    <source>
        <dbReference type="ARBA" id="ARBA00022982"/>
    </source>
</evidence>
<accession>A0A811RVE8</accession>
<keyword evidence="5 11" id="KW-0812">Transmembrane</keyword>
<evidence type="ECO:0000256" key="11">
    <source>
        <dbReference type="SAM" id="Phobius"/>
    </source>
</evidence>
<keyword evidence="9" id="KW-0408">Iron</keyword>
<dbReference type="PROSITE" id="PS50939">
    <property type="entry name" value="CYTOCHROME_B561"/>
    <property type="match status" value="1"/>
</dbReference>
<proteinExistence type="predicted"/>
<keyword evidence="3" id="KW-0813">Transport</keyword>
<protein>
    <recommendedName>
        <fullName evidence="12">Cytochrome b561 domain-containing protein</fullName>
    </recommendedName>
</protein>
<dbReference type="InterPro" id="IPR006593">
    <property type="entry name" value="Cyt_b561/ferric_Rdtase_TM"/>
</dbReference>
<dbReference type="GO" id="GO:0046872">
    <property type="term" value="F:metal ion binding"/>
    <property type="evidence" value="ECO:0007669"/>
    <property type="project" value="UniProtKB-KW"/>
</dbReference>
<feature type="domain" description="Cytochrome b561" evidence="12">
    <location>
        <begin position="62"/>
        <end position="270"/>
    </location>
</feature>
<evidence type="ECO:0000256" key="10">
    <source>
        <dbReference type="ARBA" id="ARBA00023136"/>
    </source>
</evidence>
<sequence length="303" mass="33538">MELVGDRLGGHTQHTLAAACWTEISLAPVKDRGDGVCNLCTTIPLFKQSQAQLFHSVDSDPGFSLRRHRCVILMLLTPTHGSSNPEQSYKMAQPLELTPKLSLQLKLHAFLLWSSVGFLMPIGVLLIRASSNVKSTKGVRFLFYCHVASQIVAVALATAGAVLSISNFENAFNNTHQRIGLALYGFIWLQPLVGFLRPDRGVRTRSAWYLAHWLLGVGVCVVGVANVYIGLHTYQERTGRSARPWTLLLTVEVAALAFVYLVQDRWSYVVRQQEEDAAVPGDERSEGSTMYPANDYKEVVVVP</sequence>
<feature type="transmembrane region" description="Helical" evidence="11">
    <location>
        <begin position="208"/>
        <end position="231"/>
    </location>
</feature>
<dbReference type="PANTHER" id="PTHR15422">
    <property type="entry name" value="OS05G0565100 PROTEIN"/>
    <property type="match status" value="1"/>
</dbReference>
<dbReference type="Proteomes" id="UP000604825">
    <property type="component" value="Unassembled WGS sequence"/>
</dbReference>
<comment type="caution">
    <text evidence="13">The sequence shown here is derived from an EMBL/GenBank/DDBJ whole genome shotgun (WGS) entry which is preliminary data.</text>
</comment>
<dbReference type="EMBL" id="CAJGYO010000017">
    <property type="protein sequence ID" value="CAD6332838.1"/>
    <property type="molecule type" value="Genomic_DNA"/>
</dbReference>
<evidence type="ECO:0000256" key="8">
    <source>
        <dbReference type="ARBA" id="ARBA00022989"/>
    </source>
</evidence>
<feature type="transmembrane region" description="Helical" evidence="11">
    <location>
        <begin position="243"/>
        <end position="262"/>
    </location>
</feature>
<dbReference type="GO" id="GO:0140575">
    <property type="term" value="F:transmembrane monodehydroascorbate reductase activity"/>
    <property type="evidence" value="ECO:0007669"/>
    <property type="project" value="InterPro"/>
</dbReference>
<dbReference type="GO" id="GO:0020037">
    <property type="term" value="F:heme binding"/>
    <property type="evidence" value="ECO:0007669"/>
    <property type="project" value="TreeGrafter"/>
</dbReference>
<dbReference type="SMART" id="SM00665">
    <property type="entry name" value="B561"/>
    <property type="match status" value="1"/>
</dbReference>
<dbReference type="GO" id="GO:0016020">
    <property type="term" value="C:membrane"/>
    <property type="evidence" value="ECO:0007669"/>
    <property type="project" value="UniProtKB-SubCell"/>
</dbReference>
<dbReference type="CDD" id="cd08760">
    <property type="entry name" value="Cyt_b561_FRRS1_like"/>
    <property type="match status" value="1"/>
</dbReference>
<dbReference type="PANTHER" id="PTHR15422:SF24">
    <property type="entry name" value="DOMON RELATED DOMAIN-CONTAINING PROTEIN"/>
    <property type="match status" value="1"/>
</dbReference>
<evidence type="ECO:0000256" key="3">
    <source>
        <dbReference type="ARBA" id="ARBA00022448"/>
    </source>
</evidence>
<feature type="transmembrane region" description="Helical" evidence="11">
    <location>
        <begin position="141"/>
        <end position="165"/>
    </location>
</feature>
<evidence type="ECO:0000256" key="9">
    <source>
        <dbReference type="ARBA" id="ARBA00023004"/>
    </source>
</evidence>
<dbReference type="AlphaFoldDB" id="A0A811RVE8"/>
<comment type="cofactor">
    <cofactor evidence="1">
        <name>heme b</name>
        <dbReference type="ChEBI" id="CHEBI:60344"/>
    </cofactor>
</comment>
<keyword evidence="14" id="KW-1185">Reference proteome</keyword>
<keyword evidence="4" id="KW-0349">Heme</keyword>
<reference evidence="13" key="1">
    <citation type="submission" date="2020-10" db="EMBL/GenBank/DDBJ databases">
        <authorList>
            <person name="Han B."/>
            <person name="Lu T."/>
            <person name="Zhao Q."/>
            <person name="Huang X."/>
            <person name="Zhao Y."/>
        </authorList>
    </citation>
    <scope>NUCLEOTIDE SEQUENCE</scope>
</reference>
<keyword evidence="6" id="KW-0479">Metal-binding</keyword>
<evidence type="ECO:0000256" key="6">
    <source>
        <dbReference type="ARBA" id="ARBA00022723"/>
    </source>
</evidence>
<feature type="transmembrane region" description="Helical" evidence="11">
    <location>
        <begin position="110"/>
        <end position="129"/>
    </location>
</feature>
<name>A0A811RVE8_9POAL</name>
<keyword evidence="10 11" id="KW-0472">Membrane</keyword>
<evidence type="ECO:0000256" key="4">
    <source>
        <dbReference type="ARBA" id="ARBA00022617"/>
    </source>
</evidence>
<dbReference type="Pfam" id="PF03188">
    <property type="entry name" value="Cytochrom_B561"/>
    <property type="match status" value="1"/>
</dbReference>
<evidence type="ECO:0000256" key="1">
    <source>
        <dbReference type="ARBA" id="ARBA00001970"/>
    </source>
</evidence>
<keyword evidence="8 11" id="KW-1133">Transmembrane helix</keyword>
<comment type="subcellular location">
    <subcellularLocation>
        <location evidence="2">Membrane</location>
        <topology evidence="2">Multi-pass membrane protein</topology>
    </subcellularLocation>
</comment>
<dbReference type="Gene3D" id="1.20.120.1770">
    <property type="match status" value="1"/>
</dbReference>
<evidence type="ECO:0000313" key="13">
    <source>
        <dbReference type="EMBL" id="CAD6332838.1"/>
    </source>
</evidence>
<dbReference type="InterPro" id="IPR045150">
    <property type="entry name" value="CYB561D1/2"/>
</dbReference>